<dbReference type="InterPro" id="IPR025161">
    <property type="entry name" value="IS402-like_dom"/>
</dbReference>
<protein>
    <submittedName>
        <fullName evidence="3">Uncharacterized protein</fullName>
    </submittedName>
</protein>
<reference evidence="3 4" key="1">
    <citation type="submission" date="2013-02" db="EMBL/GenBank/DDBJ databases">
        <title>The Genome Sequence of Acinetobacter baumannii NIPH 80.</title>
        <authorList>
            <consortium name="The Broad Institute Genome Sequencing Platform"/>
            <consortium name="The Broad Institute Genome Sequencing Center for Infectious Disease"/>
            <person name="Cerqueira G."/>
            <person name="Feldgarden M."/>
            <person name="Courvalin P."/>
            <person name="Perichon B."/>
            <person name="Grillot-Courvalin C."/>
            <person name="Clermont D."/>
            <person name="Rocha E."/>
            <person name="Yoon E.-J."/>
            <person name="Nemec A."/>
            <person name="Walker B."/>
            <person name="Young S.K."/>
            <person name="Zeng Q."/>
            <person name="Gargeya S."/>
            <person name="Fitzgerald M."/>
            <person name="Haas B."/>
            <person name="Abouelleil A."/>
            <person name="Alvarado L."/>
            <person name="Arachchi H.M."/>
            <person name="Berlin A.M."/>
            <person name="Chapman S.B."/>
            <person name="Dewar J."/>
            <person name="Goldberg J."/>
            <person name="Griggs A."/>
            <person name="Gujja S."/>
            <person name="Hansen M."/>
            <person name="Howarth C."/>
            <person name="Imamovic A."/>
            <person name="Larimer J."/>
            <person name="McCowan C."/>
            <person name="Murphy C."/>
            <person name="Neiman D."/>
            <person name="Pearson M."/>
            <person name="Priest M."/>
            <person name="Roberts A."/>
            <person name="Saif S."/>
            <person name="Shea T."/>
            <person name="Sisk P."/>
            <person name="Sykes S."/>
            <person name="Wortman J."/>
            <person name="Nusbaum C."/>
            <person name="Birren B."/>
        </authorList>
    </citation>
    <scope>NUCLEOTIDE SEQUENCE [LARGE SCALE GENOMIC DNA]</scope>
    <source>
        <strain evidence="3 4">NIPH 80</strain>
    </source>
</reference>
<evidence type="ECO:0000313" key="4">
    <source>
        <dbReference type="Proteomes" id="UP000013021"/>
    </source>
</evidence>
<comment type="caution">
    <text evidence="3">The sequence shown here is derived from an EMBL/GenBank/DDBJ whole genome shotgun (WGS) entry which is preliminary data.</text>
</comment>
<feature type="domain" description="Transposase IS4-like" evidence="1">
    <location>
        <begin position="87"/>
        <end position="182"/>
    </location>
</feature>
<dbReference type="HOGENOM" id="CLU_055261_5_1_6"/>
<accession>N9LAW0</accession>
<dbReference type="AlphaFoldDB" id="N9LAW0"/>
<dbReference type="EMBL" id="APRE01000019">
    <property type="protein sequence ID" value="ENW75636.1"/>
    <property type="molecule type" value="Genomic_DNA"/>
</dbReference>
<dbReference type="GO" id="GO:0006313">
    <property type="term" value="P:DNA transposition"/>
    <property type="evidence" value="ECO:0007669"/>
    <property type="project" value="InterPro"/>
</dbReference>
<dbReference type="Proteomes" id="UP000013021">
    <property type="component" value="Unassembled WGS sequence"/>
</dbReference>
<evidence type="ECO:0000259" key="2">
    <source>
        <dbReference type="Pfam" id="PF13340"/>
    </source>
</evidence>
<dbReference type="Pfam" id="PF01609">
    <property type="entry name" value="DDE_Tnp_1"/>
    <property type="match status" value="1"/>
</dbReference>
<feature type="domain" description="Insertion element IS402-like" evidence="2">
    <location>
        <begin position="6"/>
        <end position="76"/>
    </location>
</feature>
<proteinExistence type="predicted"/>
<name>N9LAW0_ACIBA</name>
<evidence type="ECO:0000313" key="3">
    <source>
        <dbReference type="EMBL" id="ENW75636.1"/>
    </source>
</evidence>
<gene>
    <name evidence="3" type="ORF">F913_00759</name>
</gene>
<dbReference type="PATRIC" id="fig|1217629.3.peg.723"/>
<dbReference type="InterPro" id="IPR002559">
    <property type="entry name" value="Transposase_11"/>
</dbReference>
<dbReference type="InterPro" id="IPR052909">
    <property type="entry name" value="Transposase_6_like"/>
</dbReference>
<dbReference type="GO" id="GO:0003677">
    <property type="term" value="F:DNA binding"/>
    <property type="evidence" value="ECO:0007669"/>
    <property type="project" value="InterPro"/>
</dbReference>
<organism evidence="3 4">
    <name type="scientific">Acinetobacter baumannii NIPH 80</name>
    <dbReference type="NCBI Taxonomy" id="1217629"/>
    <lineage>
        <taxon>Bacteria</taxon>
        <taxon>Pseudomonadati</taxon>
        <taxon>Pseudomonadota</taxon>
        <taxon>Gammaproteobacteria</taxon>
        <taxon>Moraxellales</taxon>
        <taxon>Moraxellaceae</taxon>
        <taxon>Acinetobacter</taxon>
        <taxon>Acinetobacter calcoaceticus/baumannii complex</taxon>
    </lineage>
</organism>
<evidence type="ECO:0000259" key="1">
    <source>
        <dbReference type="Pfam" id="PF01609"/>
    </source>
</evidence>
<dbReference type="GO" id="GO:0004803">
    <property type="term" value="F:transposase activity"/>
    <property type="evidence" value="ECO:0007669"/>
    <property type="project" value="InterPro"/>
</dbReference>
<sequence length="195" mass="22113">MPRTMLTDQHWQKLKVILRNLSIHHNSNLRNFIEAILYRIRTGCPWRDIPCCFGHSNSIFKRFNRWSSSGKFLRLFKLLASCPDMEWIFIDGSHVRAHQHSAGIANQSISKSVGGNSSKIHLIVDAHGNPIDFMITDGTTHDVKVAPDLISTLDLKETKVVCADKGYDSEPLREQIRKTGTKGLCCIKPLKVKFS</sequence>
<dbReference type="NCBIfam" id="NF033580">
    <property type="entry name" value="transpos_IS5_3"/>
    <property type="match status" value="1"/>
</dbReference>
<dbReference type="Pfam" id="PF13340">
    <property type="entry name" value="DUF4096"/>
    <property type="match status" value="1"/>
</dbReference>
<dbReference type="PANTHER" id="PTHR46637:SF1">
    <property type="entry name" value="BLL5188 PROTEIN"/>
    <property type="match status" value="1"/>
</dbReference>
<dbReference type="PANTHER" id="PTHR46637">
    <property type="entry name" value="TIS1421-TRANSPOSASE PROTEIN A"/>
    <property type="match status" value="1"/>
</dbReference>